<gene>
    <name evidence="3" type="ORF">BP00DRAFT_413160</name>
</gene>
<feature type="region of interest" description="Disordered" evidence="1">
    <location>
        <begin position="56"/>
        <end position="90"/>
    </location>
</feature>
<name>A0A2V5IG87_9EURO</name>
<accession>A0A2V5IG87</accession>
<feature type="compositionally biased region" description="Polar residues" evidence="1">
    <location>
        <begin position="1"/>
        <end position="15"/>
    </location>
</feature>
<reference evidence="3 4" key="1">
    <citation type="submission" date="2018-02" db="EMBL/GenBank/DDBJ databases">
        <title>The genomes of Aspergillus section Nigri reveals drivers in fungal speciation.</title>
        <authorList>
            <consortium name="DOE Joint Genome Institute"/>
            <person name="Vesth T.C."/>
            <person name="Nybo J."/>
            <person name="Theobald S."/>
            <person name="Brandl J."/>
            <person name="Frisvad J.C."/>
            <person name="Nielsen K.F."/>
            <person name="Lyhne E.K."/>
            <person name="Kogle M.E."/>
            <person name="Kuo A."/>
            <person name="Riley R."/>
            <person name="Clum A."/>
            <person name="Nolan M."/>
            <person name="Lipzen A."/>
            <person name="Salamov A."/>
            <person name="Henrissat B."/>
            <person name="Wiebenga A."/>
            <person name="De vries R.P."/>
            <person name="Grigoriev I.V."/>
            <person name="Mortensen U.H."/>
            <person name="Andersen M.R."/>
            <person name="Baker S.E."/>
        </authorList>
    </citation>
    <scope>NUCLEOTIDE SEQUENCE [LARGE SCALE GENOMIC DNA]</scope>
    <source>
        <strain evidence="3 4">CBS 114.80</strain>
    </source>
</reference>
<evidence type="ECO:0000256" key="2">
    <source>
        <dbReference type="SAM" id="Phobius"/>
    </source>
</evidence>
<organism evidence="3 4">
    <name type="scientific">Aspergillus indologenus CBS 114.80</name>
    <dbReference type="NCBI Taxonomy" id="1450541"/>
    <lineage>
        <taxon>Eukaryota</taxon>
        <taxon>Fungi</taxon>
        <taxon>Dikarya</taxon>
        <taxon>Ascomycota</taxon>
        <taxon>Pezizomycotina</taxon>
        <taxon>Eurotiomycetes</taxon>
        <taxon>Eurotiomycetidae</taxon>
        <taxon>Eurotiales</taxon>
        <taxon>Aspergillaceae</taxon>
        <taxon>Aspergillus</taxon>
        <taxon>Aspergillus subgen. Circumdati</taxon>
    </lineage>
</organism>
<evidence type="ECO:0000313" key="3">
    <source>
        <dbReference type="EMBL" id="PYI34252.1"/>
    </source>
</evidence>
<feature type="region of interest" description="Disordered" evidence="1">
    <location>
        <begin position="1"/>
        <end position="27"/>
    </location>
</feature>
<dbReference type="EMBL" id="KZ825477">
    <property type="protein sequence ID" value="PYI34252.1"/>
    <property type="molecule type" value="Genomic_DNA"/>
</dbReference>
<evidence type="ECO:0000313" key="4">
    <source>
        <dbReference type="Proteomes" id="UP000248817"/>
    </source>
</evidence>
<keyword evidence="2" id="KW-0812">Transmembrane</keyword>
<sequence length="138" mass="15217">MKPETSPSQDHIPNTTIPPPAYITIDSSGSEDAYDLEAYPSQYDEERLQHIYVPPQSPVTVTVSEPERRRHESFPLPHISTEPPCPVPPNNLAHEDAERYAPLICLIFGIILMMITGGLVAMVVLGLVLEVKQASKSS</sequence>
<keyword evidence="4" id="KW-1185">Reference proteome</keyword>
<dbReference type="AlphaFoldDB" id="A0A2V5IG87"/>
<feature type="transmembrane region" description="Helical" evidence="2">
    <location>
        <begin position="100"/>
        <end position="129"/>
    </location>
</feature>
<proteinExistence type="predicted"/>
<dbReference type="Proteomes" id="UP000248817">
    <property type="component" value="Unassembled WGS sequence"/>
</dbReference>
<evidence type="ECO:0000256" key="1">
    <source>
        <dbReference type="SAM" id="MobiDB-lite"/>
    </source>
</evidence>
<keyword evidence="2" id="KW-1133">Transmembrane helix</keyword>
<keyword evidence="2" id="KW-0472">Membrane</keyword>
<protein>
    <submittedName>
        <fullName evidence="3">Uncharacterized protein</fullName>
    </submittedName>
</protein>